<feature type="domain" description="Peptidase M28" evidence="17">
    <location>
        <begin position="420"/>
        <end position="607"/>
    </location>
</feature>
<reference evidence="18 19" key="1">
    <citation type="submission" date="2017-03" db="EMBL/GenBank/DDBJ databases">
        <title>Genomes of endolithic fungi from Antarctica.</title>
        <authorList>
            <person name="Coleine C."/>
            <person name="Masonjones S."/>
            <person name="Stajich J.E."/>
        </authorList>
    </citation>
    <scope>NUCLEOTIDE SEQUENCE [LARGE SCALE GENOMIC DNA]</scope>
    <source>
        <strain evidence="18 19">CCFEE 5187</strain>
    </source>
</reference>
<name>A0A4U0X0Y8_9PEZI</name>
<dbReference type="SUPFAM" id="SSF53187">
    <property type="entry name" value="Zn-dependent exopeptidases"/>
    <property type="match status" value="1"/>
</dbReference>
<dbReference type="Pfam" id="PF02225">
    <property type="entry name" value="PA"/>
    <property type="match status" value="1"/>
</dbReference>
<dbReference type="EMBL" id="NAJN01000804">
    <property type="protein sequence ID" value="TKA68593.1"/>
    <property type="molecule type" value="Genomic_DNA"/>
</dbReference>
<dbReference type="InterPro" id="IPR038770">
    <property type="entry name" value="Na+/solute_symporter_sf"/>
</dbReference>
<dbReference type="Gene3D" id="3.50.30.30">
    <property type="match status" value="1"/>
</dbReference>
<evidence type="ECO:0000313" key="18">
    <source>
        <dbReference type="EMBL" id="TKA68593.1"/>
    </source>
</evidence>
<evidence type="ECO:0000259" key="15">
    <source>
        <dbReference type="Pfam" id="PF02225"/>
    </source>
</evidence>
<keyword evidence="7 13" id="KW-1133">Transmembrane helix</keyword>
<feature type="transmembrane region" description="Helical" evidence="13">
    <location>
        <begin position="1054"/>
        <end position="1077"/>
    </location>
</feature>
<dbReference type="FunFam" id="3.50.30.30:FF:000008">
    <property type="entry name" value="Glutamate carboxypeptidase 2"/>
    <property type="match status" value="1"/>
</dbReference>
<accession>A0A4U0X0Y8</accession>
<feature type="transmembrane region" description="Helical" evidence="13">
    <location>
        <begin position="830"/>
        <end position="849"/>
    </location>
</feature>
<evidence type="ECO:0000256" key="13">
    <source>
        <dbReference type="SAM" id="Phobius"/>
    </source>
</evidence>
<dbReference type="Gene3D" id="3.40.630.10">
    <property type="entry name" value="Zn peptidases"/>
    <property type="match status" value="1"/>
</dbReference>
<dbReference type="InterPro" id="IPR006153">
    <property type="entry name" value="Cation/H_exchanger_TM"/>
</dbReference>
<feature type="domain" description="Cation/H+ exchanger transmembrane" evidence="14">
    <location>
        <begin position="843"/>
        <end position="1253"/>
    </location>
</feature>
<evidence type="ECO:0000256" key="2">
    <source>
        <dbReference type="ARBA" id="ARBA00005248"/>
    </source>
</evidence>
<dbReference type="Gene3D" id="1.20.1530.20">
    <property type="match status" value="1"/>
</dbReference>
<comment type="caution">
    <text evidence="18">The sequence shown here is derived from an EMBL/GenBank/DDBJ whole genome shotgun (WGS) entry which is preliminary data.</text>
</comment>
<dbReference type="GO" id="GO:0016020">
    <property type="term" value="C:membrane"/>
    <property type="evidence" value="ECO:0007669"/>
    <property type="project" value="UniProtKB-SubCell"/>
</dbReference>
<dbReference type="InterPro" id="IPR046450">
    <property type="entry name" value="PA_dom_sf"/>
</dbReference>
<dbReference type="InterPro" id="IPR007484">
    <property type="entry name" value="Peptidase_M28"/>
</dbReference>
<feature type="transmembrane region" description="Helical" evidence="13">
    <location>
        <begin position="1178"/>
        <end position="1197"/>
    </location>
</feature>
<feature type="transmembrane region" description="Helical" evidence="13">
    <location>
        <begin position="1019"/>
        <end position="1042"/>
    </location>
</feature>
<dbReference type="Pfam" id="PF04389">
    <property type="entry name" value="Peptidase_M28"/>
    <property type="match status" value="1"/>
</dbReference>
<evidence type="ECO:0000256" key="5">
    <source>
        <dbReference type="ARBA" id="ARBA00022449"/>
    </source>
</evidence>
<comment type="subcellular location">
    <subcellularLocation>
        <location evidence="1">Membrane</location>
        <topology evidence="1">Multi-pass membrane protein</topology>
    </subcellularLocation>
</comment>
<feature type="transmembrane region" description="Helical" evidence="13">
    <location>
        <begin position="33"/>
        <end position="58"/>
    </location>
</feature>
<feature type="transmembrane region" description="Helical" evidence="13">
    <location>
        <begin position="1230"/>
        <end position="1256"/>
    </location>
</feature>
<feature type="domain" description="PA" evidence="15">
    <location>
        <begin position="227"/>
        <end position="314"/>
    </location>
</feature>
<dbReference type="GO" id="GO:0036376">
    <property type="term" value="P:sodium ion export across plasma membrane"/>
    <property type="evidence" value="ECO:0007669"/>
    <property type="project" value="UniProtKB-ARBA"/>
</dbReference>
<dbReference type="CDD" id="cd02121">
    <property type="entry name" value="PA_GCPII_like"/>
    <property type="match status" value="1"/>
</dbReference>
<evidence type="ECO:0000256" key="3">
    <source>
        <dbReference type="ARBA" id="ARBA00005634"/>
    </source>
</evidence>
<comment type="similarity">
    <text evidence="3">Belongs to the peptidase M28 family. M28B subfamily.</text>
</comment>
<evidence type="ECO:0000256" key="4">
    <source>
        <dbReference type="ARBA" id="ARBA00022448"/>
    </source>
</evidence>
<dbReference type="FunFam" id="3.40.630.10:FF:000101">
    <property type="entry name" value="N-acetylated alpha-linked acidic dipeptidase like 1"/>
    <property type="match status" value="1"/>
</dbReference>
<dbReference type="CDD" id="cd08022">
    <property type="entry name" value="M28_PSMA_like"/>
    <property type="match status" value="1"/>
</dbReference>
<gene>
    <name evidence="18" type="ORF">B0A49_10246</name>
</gene>
<keyword evidence="19" id="KW-1185">Reference proteome</keyword>
<keyword evidence="9" id="KW-0406">Ion transport</keyword>
<dbReference type="Pfam" id="PF00999">
    <property type="entry name" value="Na_H_Exchanger"/>
    <property type="match status" value="1"/>
</dbReference>
<feature type="region of interest" description="Disordered" evidence="12">
    <location>
        <begin position="1264"/>
        <end position="1302"/>
    </location>
</feature>
<comment type="similarity">
    <text evidence="2">Belongs to the fungal Na(+)/H(+) exchanger family.</text>
</comment>
<evidence type="ECO:0000313" key="19">
    <source>
        <dbReference type="Proteomes" id="UP000308768"/>
    </source>
</evidence>
<evidence type="ECO:0000256" key="10">
    <source>
        <dbReference type="ARBA" id="ARBA00023136"/>
    </source>
</evidence>
<feature type="compositionally biased region" description="Acidic residues" evidence="12">
    <location>
        <begin position="1290"/>
        <end position="1302"/>
    </location>
</feature>
<dbReference type="GO" id="GO:1902600">
    <property type="term" value="P:proton transmembrane transport"/>
    <property type="evidence" value="ECO:0007669"/>
    <property type="project" value="InterPro"/>
</dbReference>
<dbReference type="GO" id="GO:0015297">
    <property type="term" value="F:antiporter activity"/>
    <property type="evidence" value="ECO:0007669"/>
    <property type="project" value="UniProtKB-KW"/>
</dbReference>
<protein>
    <recommendedName>
        <fullName evidence="20">PA domain-containing protein</fullName>
    </recommendedName>
</protein>
<dbReference type="GO" id="GO:0004180">
    <property type="term" value="F:carboxypeptidase activity"/>
    <property type="evidence" value="ECO:0007669"/>
    <property type="project" value="TreeGrafter"/>
</dbReference>
<dbReference type="OrthoDB" id="5841748at2759"/>
<evidence type="ECO:0000256" key="6">
    <source>
        <dbReference type="ARBA" id="ARBA00022692"/>
    </source>
</evidence>
<dbReference type="InterPro" id="IPR039373">
    <property type="entry name" value="Peptidase_M28B"/>
</dbReference>
<dbReference type="Proteomes" id="UP000308768">
    <property type="component" value="Unassembled WGS sequence"/>
</dbReference>
<sequence>MNEKAVMAPTEHTPLIAVVAVAPRRDRYPHHTLRHFCTIALAVVPVIVLSTLLISLAISTQSDLFDSDSRPLSLSTIWPKVTPHESWPQSKGVSYEELQEILIETPKAEKAREWSQYYTSGPHLAGKNLSQAVWTKERWEEFGVESDVVSYDVYVNYPLGHRLALLEKRGNGTRDLETADEREHGQGDGWKVKYEASLEEDVLEEDPTTCLPSRIPTFHGYSASGNVTAQYVYVNYGTYQDYEDLVKAKVDLAGKIALIKYGGIFRGLKIKRASELGMIGAVIYSDPGDDGAVTSENGTETYPKGPAREPSSVQRGSAQYLSVAPGDPTTPGYPSLPGVPRQSVNGSIPDIPSIPISYLDALPLLRALNGHGPKASSFGKEWHAGGLGYKGVEYNIGPSPPNLALNLVNEQEYVTTPMWNVIGIINGTIPDEVVILGNHRDAWIVGGAGDPNSGSAALNEVIRSFGVALQKGWKPMRTIVFASWDGEEYGLIGSTEWVEEYIPWLSHATVAYLNVDVGTTGSHFTAAAAPLLNKALIEITQLVPSPNQTVAGQTVGDVWNGHIRTMGSGSDFTAFQDFAGIPCVDMGFNAGPEDAVYHYHSNYDSFAWMDRFGDPGFHYHVTITKLWALLAAKIVETPVIQFNATDYAVALAGYLDSVKAKGTALSVDPEIFAFGDLTAAIANLHTAAVAFDAHASSVSHRVSHASTSIPWYSFYSRARLYAAVRSVNTKYKTLERQFLHAPGLDGRAWFKHVVFAPGLWTGYAGATFPGLVEGLDAGDRQAVRRWEGIITGLVKDATALLGKGNHRPVETLRGASVMVWEQIEATPAHLTYLILPSFLITYALFSRFIRDRLHLSEPPLAVLLGIILGPFVLNVITPRTWGMEDNIMQELTRVIVGIQCFAVGLELPKFYFGRHWRSVAMLLVPVMTFGWVVSSLCVYSVFNTTLPTALIVGACLTPTDPVLAANVLSKSQFSGRVPKRLKDLLSAESACNDGVSFPFLYVGLAILTNSSTGAAVKEWFLITLLWQCAFGISIGVFIGHCANRVLRFSESRDYVGRATFVVFYLLLAILAIGVGSTLGSDDFLVAFGAGYGFARDGWFSIKTKTTKFPDIVDLMLNSAMFVYFGADIQWTQFMPRDVTPSITYGRLFGFLILILLFRRIPIVLALKRWIPDIKTYREALFCGHFGPMGVGALFLAMEARAQLETKSSMPLPEPPKHHRPYSERAKAVELVWPIICFVVLGSTMVHGLSVAAISVGSHFSRKEGERAPLLGAETDGLGGMEHEGGGGESEPSDEEDNEIQSD</sequence>
<proteinExistence type="inferred from homology"/>
<evidence type="ECO:0000256" key="9">
    <source>
        <dbReference type="ARBA" id="ARBA00023065"/>
    </source>
</evidence>
<keyword evidence="10 13" id="KW-0472">Membrane</keyword>
<evidence type="ECO:0000256" key="8">
    <source>
        <dbReference type="ARBA" id="ARBA00023053"/>
    </source>
</evidence>
<evidence type="ECO:0000259" key="17">
    <source>
        <dbReference type="Pfam" id="PF04389"/>
    </source>
</evidence>
<dbReference type="InterPro" id="IPR007365">
    <property type="entry name" value="TFR-like_dimer_dom"/>
</dbReference>
<organism evidence="18 19">
    <name type="scientific">Cryomyces minteri</name>
    <dbReference type="NCBI Taxonomy" id="331657"/>
    <lineage>
        <taxon>Eukaryota</taxon>
        <taxon>Fungi</taxon>
        <taxon>Dikarya</taxon>
        <taxon>Ascomycota</taxon>
        <taxon>Pezizomycotina</taxon>
        <taxon>Dothideomycetes</taxon>
        <taxon>Dothideomycetes incertae sedis</taxon>
        <taxon>Cryomyces</taxon>
    </lineage>
</organism>
<evidence type="ECO:0000259" key="16">
    <source>
        <dbReference type="Pfam" id="PF04253"/>
    </source>
</evidence>
<keyword evidence="6 13" id="KW-0812">Transmembrane</keyword>
<feature type="compositionally biased region" description="Polar residues" evidence="12">
    <location>
        <begin position="311"/>
        <end position="320"/>
    </location>
</feature>
<dbReference type="FunFam" id="1.20.1530.20:FF:000015">
    <property type="entry name" value="Na(+)/H(+) antiporter 2"/>
    <property type="match status" value="1"/>
</dbReference>
<keyword evidence="4" id="KW-0813">Transport</keyword>
<feature type="domain" description="Transferrin receptor-like dimerisation" evidence="16">
    <location>
        <begin position="674"/>
        <end position="801"/>
    </location>
</feature>
<keyword evidence="5" id="KW-0050">Antiport</keyword>
<feature type="transmembrane region" description="Helical" evidence="13">
    <location>
        <begin position="919"/>
        <end position="942"/>
    </location>
</feature>
<dbReference type="PANTHER" id="PTHR10404">
    <property type="entry name" value="N-ACETYLATED-ALPHA-LINKED ACIDIC DIPEPTIDASE"/>
    <property type="match status" value="1"/>
</dbReference>
<evidence type="ECO:0000256" key="12">
    <source>
        <dbReference type="SAM" id="MobiDB-lite"/>
    </source>
</evidence>
<keyword evidence="8" id="KW-0915">Sodium</keyword>
<dbReference type="SUPFAM" id="SSF52025">
    <property type="entry name" value="PA domain"/>
    <property type="match status" value="1"/>
</dbReference>
<evidence type="ECO:0008006" key="20">
    <source>
        <dbReference type="Google" id="ProtNLM"/>
    </source>
</evidence>
<feature type="region of interest" description="Disordered" evidence="12">
    <location>
        <begin position="289"/>
        <end position="332"/>
    </location>
</feature>
<dbReference type="InterPro" id="IPR036757">
    <property type="entry name" value="TFR-like_dimer_dom_sf"/>
</dbReference>
<keyword evidence="11" id="KW-0739">Sodium transport</keyword>
<dbReference type="InterPro" id="IPR003137">
    <property type="entry name" value="PA_domain"/>
</dbReference>
<feature type="transmembrane region" description="Helical" evidence="13">
    <location>
        <begin position="1146"/>
        <end position="1166"/>
    </location>
</feature>
<dbReference type="SUPFAM" id="SSF47672">
    <property type="entry name" value="Transferrin receptor-like dimerisation domain"/>
    <property type="match status" value="1"/>
</dbReference>
<evidence type="ECO:0000256" key="11">
    <source>
        <dbReference type="ARBA" id="ARBA00023201"/>
    </source>
</evidence>
<dbReference type="PANTHER" id="PTHR10404:SF46">
    <property type="entry name" value="VACUOLAR PROTEIN SORTING-ASSOCIATED PROTEIN 70"/>
    <property type="match status" value="1"/>
</dbReference>
<evidence type="ECO:0000256" key="7">
    <source>
        <dbReference type="ARBA" id="ARBA00022989"/>
    </source>
</evidence>
<dbReference type="Gene3D" id="1.20.930.40">
    <property type="entry name" value="Transferrin receptor-like, dimerisation domain"/>
    <property type="match status" value="1"/>
</dbReference>
<evidence type="ECO:0000256" key="1">
    <source>
        <dbReference type="ARBA" id="ARBA00004141"/>
    </source>
</evidence>
<feature type="transmembrane region" description="Helical" evidence="13">
    <location>
        <begin position="861"/>
        <end position="881"/>
    </location>
</feature>
<dbReference type="STRING" id="331657.A0A4U0X0Y8"/>
<feature type="transmembrane region" description="Helical" evidence="13">
    <location>
        <begin position="887"/>
        <end position="907"/>
    </location>
</feature>
<evidence type="ECO:0000259" key="14">
    <source>
        <dbReference type="Pfam" id="PF00999"/>
    </source>
</evidence>
<dbReference type="Pfam" id="PF04253">
    <property type="entry name" value="TFR_dimer"/>
    <property type="match status" value="1"/>
</dbReference>